<dbReference type="InterPro" id="IPR043128">
    <property type="entry name" value="Rev_trsase/Diguanyl_cyclase"/>
</dbReference>
<gene>
    <name evidence="2" type="ORF">E6C27_scaffold511G001020</name>
</gene>
<dbReference type="EMBL" id="SSTE01011342">
    <property type="protein sequence ID" value="KAA0051149.1"/>
    <property type="molecule type" value="Genomic_DNA"/>
</dbReference>
<dbReference type="PANTHER" id="PTHR33064:SF37">
    <property type="entry name" value="RIBONUCLEASE H"/>
    <property type="match status" value="1"/>
</dbReference>
<keyword evidence="2" id="KW-0548">Nucleotidyltransferase</keyword>
<evidence type="ECO:0000313" key="3">
    <source>
        <dbReference type="Proteomes" id="UP000321393"/>
    </source>
</evidence>
<dbReference type="Pfam" id="PF17919">
    <property type="entry name" value="RT_RNaseH_2"/>
    <property type="match status" value="1"/>
</dbReference>
<dbReference type="FunFam" id="3.30.70.270:FF:000020">
    <property type="entry name" value="Transposon Tf2-6 polyprotein-like Protein"/>
    <property type="match status" value="1"/>
</dbReference>
<dbReference type="AlphaFoldDB" id="A0A5A7UC84"/>
<dbReference type="GO" id="GO:0003964">
    <property type="term" value="F:RNA-directed DNA polymerase activity"/>
    <property type="evidence" value="ECO:0007669"/>
    <property type="project" value="UniProtKB-KW"/>
</dbReference>
<dbReference type="SUPFAM" id="SSF56672">
    <property type="entry name" value="DNA/RNA polymerases"/>
    <property type="match status" value="1"/>
</dbReference>
<sequence>MESSWARRRQFRGRECVKGSLWTTGNDDREELPLELDNLDMDFGNAMVKKIGIDDYRLEGSNSKEDKELVVTEMVEELQQELEQLQKYADVRTNVEHLARVFQLLLKHSLYANKKKSQFTKDEIEYLRHWFFRQRLLKKSVFHQIPDNVKELRRFMGLTRYYRRFVASYDSIAAPLTRLTKKSGFRRYKEVTTTFETLKKAMVTLPVLALLDFNIPFKIEIDTLGVGLEAMPLQNKKPIVYFGQKLSTVARQKSMYERELMAIVLSVEKW</sequence>
<reference evidence="2 3" key="1">
    <citation type="submission" date="2019-08" db="EMBL/GenBank/DDBJ databases">
        <title>Draft genome sequences of two oriental melons (Cucumis melo L. var makuwa).</title>
        <authorList>
            <person name="Kwon S.-Y."/>
        </authorList>
    </citation>
    <scope>NUCLEOTIDE SEQUENCE [LARGE SCALE GENOMIC DNA]</scope>
    <source>
        <strain evidence="3">cv. SW 3</strain>
        <tissue evidence="2">Leaf</tissue>
    </source>
</reference>
<dbReference type="STRING" id="1194695.A0A5A7UC84"/>
<keyword evidence="2" id="KW-0695">RNA-directed DNA polymerase</keyword>
<comment type="caution">
    <text evidence="2">The sequence shown here is derived from an EMBL/GenBank/DDBJ whole genome shotgun (WGS) entry which is preliminary data.</text>
</comment>
<name>A0A5A7UC84_CUCMM</name>
<organism evidence="2 3">
    <name type="scientific">Cucumis melo var. makuwa</name>
    <name type="common">Oriental melon</name>
    <dbReference type="NCBI Taxonomy" id="1194695"/>
    <lineage>
        <taxon>Eukaryota</taxon>
        <taxon>Viridiplantae</taxon>
        <taxon>Streptophyta</taxon>
        <taxon>Embryophyta</taxon>
        <taxon>Tracheophyta</taxon>
        <taxon>Spermatophyta</taxon>
        <taxon>Magnoliopsida</taxon>
        <taxon>eudicotyledons</taxon>
        <taxon>Gunneridae</taxon>
        <taxon>Pentapetalae</taxon>
        <taxon>rosids</taxon>
        <taxon>fabids</taxon>
        <taxon>Cucurbitales</taxon>
        <taxon>Cucurbitaceae</taxon>
        <taxon>Benincaseae</taxon>
        <taxon>Cucumis</taxon>
    </lineage>
</organism>
<feature type="domain" description="Reverse transcriptase/retrotransposon-derived protein RNase H-like" evidence="1">
    <location>
        <begin position="191"/>
        <end position="270"/>
    </location>
</feature>
<dbReference type="OrthoDB" id="1909920at2759"/>
<keyword evidence="2" id="KW-0808">Transferase</keyword>
<dbReference type="InterPro" id="IPR041577">
    <property type="entry name" value="RT_RNaseH_2"/>
</dbReference>
<evidence type="ECO:0000259" key="1">
    <source>
        <dbReference type="Pfam" id="PF17919"/>
    </source>
</evidence>
<accession>A0A5A7UC84</accession>
<dbReference type="InterPro" id="IPR043502">
    <property type="entry name" value="DNA/RNA_pol_sf"/>
</dbReference>
<evidence type="ECO:0000313" key="2">
    <source>
        <dbReference type="EMBL" id="KAA0051149.1"/>
    </source>
</evidence>
<dbReference type="InterPro" id="IPR051320">
    <property type="entry name" value="Viral_Replic_Matur_Polypro"/>
</dbReference>
<protein>
    <submittedName>
        <fullName evidence="2">Reverse transcriptase</fullName>
    </submittedName>
</protein>
<dbReference type="PANTHER" id="PTHR33064">
    <property type="entry name" value="POL PROTEIN"/>
    <property type="match status" value="1"/>
</dbReference>
<dbReference type="Gene3D" id="3.30.70.270">
    <property type="match status" value="2"/>
</dbReference>
<proteinExistence type="predicted"/>
<dbReference type="Proteomes" id="UP000321393">
    <property type="component" value="Unassembled WGS sequence"/>
</dbReference>